<keyword evidence="3" id="KW-1185">Reference proteome</keyword>
<dbReference type="KEGG" id="pais:PFX98_09170"/>
<gene>
    <name evidence="2" type="ORF">PFX98_09170</name>
</gene>
<dbReference type="InterPro" id="IPR013424">
    <property type="entry name" value="Ice-binding_C"/>
</dbReference>
<feature type="chain" id="PRO_5041658823" evidence="1">
    <location>
        <begin position="26"/>
        <end position="177"/>
    </location>
</feature>
<accession>A0AA95SYN5</accession>
<dbReference type="Proteomes" id="UP001177769">
    <property type="component" value="Chromosome"/>
</dbReference>
<feature type="signal peptide" evidence="1">
    <location>
        <begin position="1"/>
        <end position="25"/>
    </location>
</feature>
<keyword evidence="1" id="KW-0732">Signal</keyword>
<proteinExistence type="predicted"/>
<sequence length="177" mass="18637">MKPQFRNAVLAASLAGLMGLAPAHAASTVTSFVDTLTDLSLGWNWNAAGGTATYNGVFWDAELTATFANNQWTVSGWYQHLSGPHGETIEAPHLLAGVFAPFGSFSQAGVDDHLGLPGAAPQHLQAHNWQFGAFGSAFTGLSVLQVAHPVPEPSPAAMLIAGLLGVGFYLRRRGLER</sequence>
<dbReference type="RefSeq" id="WP_285234894.1">
    <property type="nucleotide sequence ID" value="NZ_CP116346.1"/>
</dbReference>
<dbReference type="EMBL" id="CP116346">
    <property type="protein sequence ID" value="WIT13774.1"/>
    <property type="molecule type" value="Genomic_DNA"/>
</dbReference>
<protein>
    <submittedName>
        <fullName evidence="2">PEP-CTERM sorting domain-containing protein</fullName>
    </submittedName>
</protein>
<name>A0AA95SYN5_9BURK</name>
<evidence type="ECO:0000313" key="3">
    <source>
        <dbReference type="Proteomes" id="UP001177769"/>
    </source>
</evidence>
<dbReference type="AlphaFoldDB" id="A0AA95SYN5"/>
<reference evidence="2" key="1">
    <citation type="submission" date="2023-01" db="EMBL/GenBank/DDBJ databases">
        <title>Whole genome sequence of Paucibacter sp. S2-9 isolated from pond sediment.</title>
        <authorList>
            <person name="Jung J.Y."/>
        </authorList>
    </citation>
    <scope>NUCLEOTIDE SEQUENCE</scope>
    <source>
        <strain evidence="2">S2-9</strain>
    </source>
</reference>
<organism evidence="2 3">
    <name type="scientific">Paucibacter sediminis</name>
    <dbReference type="NCBI Taxonomy" id="3019553"/>
    <lineage>
        <taxon>Bacteria</taxon>
        <taxon>Pseudomonadati</taxon>
        <taxon>Pseudomonadota</taxon>
        <taxon>Betaproteobacteria</taxon>
        <taxon>Burkholderiales</taxon>
        <taxon>Sphaerotilaceae</taxon>
        <taxon>Roseateles</taxon>
    </lineage>
</organism>
<evidence type="ECO:0000256" key="1">
    <source>
        <dbReference type="SAM" id="SignalP"/>
    </source>
</evidence>
<dbReference type="NCBIfam" id="TIGR02595">
    <property type="entry name" value="PEP_CTERM"/>
    <property type="match status" value="1"/>
</dbReference>
<evidence type="ECO:0000313" key="2">
    <source>
        <dbReference type="EMBL" id="WIT13774.1"/>
    </source>
</evidence>